<organism evidence="7 8">
    <name type="scientific">Paralvinella palmiformis</name>
    <dbReference type="NCBI Taxonomy" id="53620"/>
    <lineage>
        <taxon>Eukaryota</taxon>
        <taxon>Metazoa</taxon>
        <taxon>Spiralia</taxon>
        <taxon>Lophotrochozoa</taxon>
        <taxon>Annelida</taxon>
        <taxon>Polychaeta</taxon>
        <taxon>Sedentaria</taxon>
        <taxon>Canalipalpata</taxon>
        <taxon>Terebellida</taxon>
        <taxon>Terebelliformia</taxon>
        <taxon>Alvinellidae</taxon>
        <taxon>Paralvinella</taxon>
    </lineage>
</organism>
<feature type="domain" description="THIF-type NAD/FAD binding fold" evidence="6">
    <location>
        <begin position="12"/>
        <end position="523"/>
    </location>
</feature>
<dbReference type="GO" id="GO:0005737">
    <property type="term" value="C:cytoplasm"/>
    <property type="evidence" value="ECO:0007669"/>
    <property type="project" value="TreeGrafter"/>
</dbReference>
<evidence type="ECO:0000313" key="7">
    <source>
        <dbReference type="EMBL" id="KAK2143283.1"/>
    </source>
</evidence>
<evidence type="ECO:0000259" key="6">
    <source>
        <dbReference type="Pfam" id="PF00899"/>
    </source>
</evidence>
<dbReference type="PIRSF" id="PIRSF039099">
    <property type="entry name" value="APP-BP1"/>
    <property type="match status" value="1"/>
</dbReference>
<dbReference type="CDD" id="cd01493">
    <property type="entry name" value="APPBP1_RUB"/>
    <property type="match status" value="1"/>
</dbReference>
<dbReference type="InterPro" id="IPR035985">
    <property type="entry name" value="Ubiquitin-activating_enz"/>
</dbReference>
<evidence type="ECO:0000256" key="1">
    <source>
        <dbReference type="ARBA" id="ARBA00005032"/>
    </source>
</evidence>
<evidence type="ECO:0000313" key="8">
    <source>
        <dbReference type="Proteomes" id="UP001208570"/>
    </source>
</evidence>
<comment type="similarity">
    <text evidence="2 5">Belongs to the ubiquitin-activating E1 family. ULA1 subfamily.</text>
</comment>
<sequence>MITAKTLSKAKRLWGDHGQSALEGAKVCLINATATGTEILKNLILPGVGSFTIIDGKRVSGEDVGNNFFLDQTSIGKSRAQVATELMQELNADVSGDFVDETADNLLDNSPEFFNKFTIVVATSLSEKILLRLASHLWDNEIPLIICRSYGFIGYVRLVVREHTVIESHPDNVHEDLRLDRPFPALVEFCDSFNLDTMNKKEHSHTPWLVIIYKYLEKWKQQHNGESPKNYKEKNQLKETIREGFRKNEDGVPEDEENFDEAIKNVNTALLATKVPTVVEAIFSDSSTNKLHFESKPFWILAQAVKEFVHNEGKGALPLRGSIPDMTADSERYIQLQNVYRQQAKLDVDAVSNYVQNLLESIGRPQDNITEKDIRAFCKNASFLCLLRSRSLEQEYDVSSAKIADIAMHLEDTDDDDLVFYVMLRAVDRFFTEYNRYPGYDMDTVESDIPKLKTCLSKWLQEYGINQNIKDEYVHELCRYGACELHSVAAYIGGAAAQEVIKVITSQFVPINNTYIYNGMKQTSLTVEL</sequence>
<dbReference type="GO" id="GO:0019781">
    <property type="term" value="F:NEDD8 activating enzyme activity"/>
    <property type="evidence" value="ECO:0007669"/>
    <property type="project" value="UniProtKB-UniRule"/>
</dbReference>
<proteinExistence type="inferred from homology"/>
<dbReference type="SUPFAM" id="SSF69572">
    <property type="entry name" value="Activating enzymes of the ubiquitin-like proteins"/>
    <property type="match status" value="1"/>
</dbReference>
<evidence type="ECO:0000256" key="4">
    <source>
        <dbReference type="ARBA" id="ARBA00022786"/>
    </source>
</evidence>
<dbReference type="AlphaFoldDB" id="A0AAD9IZ84"/>
<keyword evidence="8" id="KW-1185">Reference proteome</keyword>
<comment type="caution">
    <text evidence="7">The sequence shown here is derived from an EMBL/GenBank/DDBJ whole genome shotgun (WGS) entry which is preliminary data.</text>
</comment>
<accession>A0AAD9IZ84</accession>
<dbReference type="InterPro" id="IPR045886">
    <property type="entry name" value="ThiF/MoeB/HesA"/>
</dbReference>
<dbReference type="GO" id="GO:0045116">
    <property type="term" value="P:protein neddylation"/>
    <property type="evidence" value="ECO:0007669"/>
    <property type="project" value="UniProtKB-UniRule"/>
</dbReference>
<evidence type="ECO:0000256" key="3">
    <source>
        <dbReference type="ARBA" id="ARBA00015407"/>
    </source>
</evidence>
<dbReference type="PANTHER" id="PTHR10953:SF29">
    <property type="entry name" value="NEDD8-ACTIVATING ENZYME E1 REGULATORY SUBUNIT"/>
    <property type="match status" value="1"/>
</dbReference>
<comment type="pathway">
    <text evidence="1 5">Protein modification; protein neddylation.</text>
</comment>
<dbReference type="PANTHER" id="PTHR10953">
    <property type="entry name" value="UBIQUITIN-ACTIVATING ENZYME E1"/>
    <property type="match status" value="1"/>
</dbReference>
<dbReference type="FunFam" id="3.40.50.720:FF:000187">
    <property type="entry name" value="NEDD8-activating enzyme E1 regulatory subunit"/>
    <property type="match status" value="1"/>
</dbReference>
<name>A0AAD9IZ84_9ANNE</name>
<dbReference type="InterPro" id="IPR030667">
    <property type="entry name" value="APP-BP1"/>
</dbReference>
<dbReference type="Proteomes" id="UP001208570">
    <property type="component" value="Unassembled WGS sequence"/>
</dbReference>
<dbReference type="EMBL" id="JAODUP010000857">
    <property type="protein sequence ID" value="KAK2143283.1"/>
    <property type="molecule type" value="Genomic_DNA"/>
</dbReference>
<gene>
    <name evidence="7" type="ORF">LSH36_857g00105</name>
</gene>
<dbReference type="Gene3D" id="3.40.50.720">
    <property type="entry name" value="NAD(P)-binding Rossmann-like Domain"/>
    <property type="match status" value="2"/>
</dbReference>
<reference evidence="7" key="1">
    <citation type="journal article" date="2023" name="Mol. Biol. Evol.">
        <title>Third-Generation Sequencing Reveals the Adaptive Role of the Epigenome in Three Deep-Sea Polychaetes.</title>
        <authorList>
            <person name="Perez M."/>
            <person name="Aroh O."/>
            <person name="Sun Y."/>
            <person name="Lan Y."/>
            <person name="Juniper S.K."/>
            <person name="Young C.R."/>
            <person name="Angers B."/>
            <person name="Qian P.Y."/>
        </authorList>
    </citation>
    <scope>NUCLEOTIDE SEQUENCE</scope>
    <source>
        <strain evidence="7">P08H-3</strain>
    </source>
</reference>
<protein>
    <recommendedName>
        <fullName evidence="3 5">NEDD8-activating enzyme E1 regulatory subunit</fullName>
    </recommendedName>
</protein>
<evidence type="ECO:0000256" key="2">
    <source>
        <dbReference type="ARBA" id="ARBA00006868"/>
    </source>
</evidence>
<evidence type="ECO:0000256" key="5">
    <source>
        <dbReference type="PIRNR" id="PIRNR039099"/>
    </source>
</evidence>
<dbReference type="InterPro" id="IPR000594">
    <property type="entry name" value="ThiF_NAD_FAD-bd"/>
</dbReference>
<dbReference type="Pfam" id="PF00899">
    <property type="entry name" value="ThiF"/>
    <property type="match status" value="1"/>
</dbReference>
<keyword evidence="4 5" id="KW-0833">Ubl conjugation pathway</keyword>